<reference evidence="1" key="1">
    <citation type="submission" date="2020-04" db="EMBL/GenBank/DDBJ databases">
        <authorList>
            <person name="Alioto T."/>
            <person name="Alioto T."/>
            <person name="Gomez Garrido J."/>
        </authorList>
    </citation>
    <scope>NUCLEOTIDE SEQUENCE</scope>
    <source>
        <strain evidence="1">A484AB</strain>
    </source>
</reference>
<dbReference type="Proteomes" id="UP001152795">
    <property type="component" value="Unassembled WGS sequence"/>
</dbReference>
<accession>A0A6S7LTD4</accession>
<comment type="caution">
    <text evidence="1">The sequence shown here is derived from an EMBL/GenBank/DDBJ whole genome shotgun (WGS) entry which is preliminary data.</text>
</comment>
<proteinExistence type="predicted"/>
<feature type="non-terminal residue" evidence="1">
    <location>
        <position position="1"/>
    </location>
</feature>
<evidence type="ECO:0000313" key="1">
    <source>
        <dbReference type="EMBL" id="CAB4042409.1"/>
    </source>
</evidence>
<dbReference type="AlphaFoldDB" id="A0A6S7LTD4"/>
<gene>
    <name evidence="1" type="ORF">PACLA_8A078527</name>
</gene>
<keyword evidence="2" id="KW-1185">Reference proteome</keyword>
<evidence type="ECO:0000313" key="2">
    <source>
        <dbReference type="Proteomes" id="UP001152795"/>
    </source>
</evidence>
<sequence length="168" mass="19486">VREKEASVEIFKEASFHLHKWQSNVKELEQNEQSDSSDDTSFAKQQLGNESKAGNHVTPILQQLAWLPVECVLKLRDAVTTYKCLKGLAPSYLCDKFQMRSKIHSVNTRNKDKLDIPLYNSASGQRTFHYRAVSIWNELPNHIKDIDTLNRFKIEYKRHLLHGFLESS</sequence>
<name>A0A6S7LTD4_PARCT</name>
<dbReference type="EMBL" id="CACRXK020030068">
    <property type="protein sequence ID" value="CAB4042409.1"/>
    <property type="molecule type" value="Genomic_DNA"/>
</dbReference>
<dbReference type="OrthoDB" id="5953902at2759"/>
<organism evidence="1 2">
    <name type="scientific">Paramuricea clavata</name>
    <name type="common">Red gorgonian</name>
    <name type="synonym">Violescent sea-whip</name>
    <dbReference type="NCBI Taxonomy" id="317549"/>
    <lineage>
        <taxon>Eukaryota</taxon>
        <taxon>Metazoa</taxon>
        <taxon>Cnidaria</taxon>
        <taxon>Anthozoa</taxon>
        <taxon>Octocorallia</taxon>
        <taxon>Malacalcyonacea</taxon>
        <taxon>Plexauridae</taxon>
        <taxon>Paramuricea</taxon>
    </lineage>
</organism>
<protein>
    <submittedName>
        <fullName evidence="1">Uncharacterized protein</fullName>
    </submittedName>
</protein>